<keyword evidence="5" id="KW-0406">Ion transport</keyword>
<evidence type="ECO:0000256" key="10">
    <source>
        <dbReference type="ARBA" id="ARBA00034099"/>
    </source>
</evidence>
<dbReference type="AlphaFoldDB" id="A0AAD8F4R0"/>
<evidence type="ECO:0000256" key="6">
    <source>
        <dbReference type="ARBA" id="ARBA00023136"/>
    </source>
</evidence>
<reference evidence="13" key="2">
    <citation type="submission" date="2023-04" db="EMBL/GenBank/DDBJ databases">
        <authorList>
            <person name="Bu L."/>
            <person name="Lu L."/>
            <person name="Laidemitt M.R."/>
            <person name="Zhang S.M."/>
            <person name="Mutuku M."/>
            <person name="Mkoji G."/>
            <person name="Steinauer M."/>
            <person name="Loker E.S."/>
        </authorList>
    </citation>
    <scope>NUCLEOTIDE SEQUENCE</scope>
    <source>
        <strain evidence="13">KasaAsao</strain>
        <tissue evidence="13">Whole Snail</tissue>
    </source>
</reference>
<keyword evidence="6" id="KW-0472">Membrane</keyword>
<dbReference type="InterPro" id="IPR002394">
    <property type="entry name" value="Nicotinic_acetylcholine_rcpt"/>
</dbReference>
<comment type="subcellular location">
    <subcellularLocation>
        <location evidence="10">Synaptic cell membrane</location>
        <topology evidence="10">Multi-pass membrane protein</topology>
    </subcellularLocation>
</comment>
<evidence type="ECO:0000256" key="2">
    <source>
        <dbReference type="ARBA" id="ARBA00022475"/>
    </source>
</evidence>
<keyword evidence="3" id="KW-0812">Transmembrane</keyword>
<keyword evidence="14" id="KW-1185">Reference proteome</keyword>
<evidence type="ECO:0000259" key="12">
    <source>
        <dbReference type="Pfam" id="PF02931"/>
    </source>
</evidence>
<proteinExistence type="predicted"/>
<keyword evidence="11" id="KW-0732">Signal</keyword>
<evidence type="ECO:0000313" key="13">
    <source>
        <dbReference type="EMBL" id="KAK0051290.1"/>
    </source>
</evidence>
<comment type="caution">
    <text evidence="13">The sequence shown here is derived from an EMBL/GenBank/DDBJ whole genome shotgun (WGS) entry which is preliminary data.</text>
</comment>
<evidence type="ECO:0000256" key="9">
    <source>
        <dbReference type="ARBA" id="ARBA00023303"/>
    </source>
</evidence>
<keyword evidence="8" id="KW-1071">Ligand-gated ion channel</keyword>
<keyword evidence="7 13" id="KW-0675">Receptor</keyword>
<evidence type="ECO:0000256" key="4">
    <source>
        <dbReference type="ARBA" id="ARBA00023018"/>
    </source>
</evidence>
<keyword evidence="1" id="KW-0813">Transport</keyword>
<evidence type="ECO:0000256" key="5">
    <source>
        <dbReference type="ARBA" id="ARBA00023065"/>
    </source>
</evidence>
<evidence type="ECO:0000313" key="14">
    <source>
        <dbReference type="Proteomes" id="UP001233172"/>
    </source>
</evidence>
<evidence type="ECO:0000256" key="7">
    <source>
        <dbReference type="ARBA" id="ARBA00023170"/>
    </source>
</evidence>
<feature type="domain" description="Neurotransmitter-gated ion-channel ligand-binding" evidence="12">
    <location>
        <begin position="43"/>
        <end position="133"/>
    </location>
</feature>
<keyword evidence="2" id="KW-1003">Cell membrane</keyword>
<evidence type="ECO:0000256" key="11">
    <source>
        <dbReference type="SAM" id="SignalP"/>
    </source>
</evidence>
<protein>
    <submittedName>
        <fullName evidence="13">Acetylcholine receptor subunit alpha-L1-like isoform X1</fullName>
    </submittedName>
</protein>
<dbReference type="GO" id="GO:0045211">
    <property type="term" value="C:postsynaptic membrane"/>
    <property type="evidence" value="ECO:0007669"/>
    <property type="project" value="InterPro"/>
</dbReference>
<accession>A0AAD8F4R0</accession>
<feature type="signal peptide" evidence="11">
    <location>
        <begin position="1"/>
        <end position="22"/>
    </location>
</feature>
<dbReference type="Proteomes" id="UP001233172">
    <property type="component" value="Unassembled WGS sequence"/>
</dbReference>
<evidence type="ECO:0000256" key="1">
    <source>
        <dbReference type="ARBA" id="ARBA00022448"/>
    </source>
</evidence>
<dbReference type="GO" id="GO:0004888">
    <property type="term" value="F:transmembrane signaling receptor activity"/>
    <property type="evidence" value="ECO:0007669"/>
    <property type="project" value="InterPro"/>
</dbReference>
<dbReference type="PRINTS" id="PR00252">
    <property type="entry name" value="NRIONCHANNEL"/>
</dbReference>
<name>A0AAD8F4R0_BIOPF</name>
<dbReference type="InterPro" id="IPR006202">
    <property type="entry name" value="Neur_chan_lig-bd"/>
</dbReference>
<sequence>MLVARPMQFLLLLVYVVHVTSANNNFRVPYNYNDDPNMFLTDEQRLLKALTTNYDPAVRPVYNSKQAVLIRLGITLTQIIDVDEKNQVLTTNVWLDQEWTDEKLKWNVTEYNNISILRMPCDYLWLPDIVLYN</sequence>
<dbReference type="GO" id="GO:0022848">
    <property type="term" value="F:acetylcholine-gated monoatomic cation-selective channel activity"/>
    <property type="evidence" value="ECO:0007669"/>
    <property type="project" value="InterPro"/>
</dbReference>
<dbReference type="PRINTS" id="PR00254">
    <property type="entry name" value="NICOTINICR"/>
</dbReference>
<keyword evidence="9" id="KW-0407">Ion channel</keyword>
<gene>
    <name evidence="13" type="ORF">Bpfe_019236</name>
</gene>
<dbReference type="Pfam" id="PF02931">
    <property type="entry name" value="Neur_chan_LBD"/>
    <property type="match status" value="1"/>
</dbReference>
<dbReference type="InterPro" id="IPR006201">
    <property type="entry name" value="Neur_channel"/>
</dbReference>
<dbReference type="InterPro" id="IPR036734">
    <property type="entry name" value="Neur_chan_lig-bd_sf"/>
</dbReference>
<organism evidence="13 14">
    <name type="scientific">Biomphalaria pfeifferi</name>
    <name type="common">Bloodfluke planorb</name>
    <name type="synonym">Freshwater snail</name>
    <dbReference type="NCBI Taxonomy" id="112525"/>
    <lineage>
        <taxon>Eukaryota</taxon>
        <taxon>Metazoa</taxon>
        <taxon>Spiralia</taxon>
        <taxon>Lophotrochozoa</taxon>
        <taxon>Mollusca</taxon>
        <taxon>Gastropoda</taxon>
        <taxon>Heterobranchia</taxon>
        <taxon>Euthyneura</taxon>
        <taxon>Panpulmonata</taxon>
        <taxon>Hygrophila</taxon>
        <taxon>Lymnaeoidea</taxon>
        <taxon>Planorbidae</taxon>
        <taxon>Biomphalaria</taxon>
    </lineage>
</organism>
<dbReference type="Gene3D" id="2.70.170.10">
    <property type="entry name" value="Neurotransmitter-gated ion-channel ligand-binding domain"/>
    <property type="match status" value="1"/>
</dbReference>
<dbReference type="EMBL" id="JASAOG010000105">
    <property type="protein sequence ID" value="KAK0051290.1"/>
    <property type="molecule type" value="Genomic_DNA"/>
</dbReference>
<dbReference type="SUPFAM" id="SSF63712">
    <property type="entry name" value="Nicotinic receptor ligand binding domain-like"/>
    <property type="match status" value="1"/>
</dbReference>
<keyword evidence="4" id="KW-0770">Synapse</keyword>
<dbReference type="PANTHER" id="PTHR18945">
    <property type="entry name" value="NEUROTRANSMITTER GATED ION CHANNEL"/>
    <property type="match status" value="1"/>
</dbReference>
<feature type="chain" id="PRO_5042243319" evidence="11">
    <location>
        <begin position="23"/>
        <end position="133"/>
    </location>
</feature>
<feature type="non-terminal residue" evidence="13">
    <location>
        <position position="1"/>
    </location>
</feature>
<evidence type="ECO:0000256" key="8">
    <source>
        <dbReference type="ARBA" id="ARBA00023286"/>
    </source>
</evidence>
<reference evidence="13" key="1">
    <citation type="journal article" date="2023" name="PLoS Negl. Trop. Dis.">
        <title>A genome sequence for Biomphalaria pfeifferi, the major vector snail for the human-infecting parasite Schistosoma mansoni.</title>
        <authorList>
            <person name="Bu L."/>
            <person name="Lu L."/>
            <person name="Laidemitt M.R."/>
            <person name="Zhang S.M."/>
            <person name="Mutuku M."/>
            <person name="Mkoji G."/>
            <person name="Steinauer M."/>
            <person name="Loker E.S."/>
        </authorList>
    </citation>
    <scope>NUCLEOTIDE SEQUENCE</scope>
    <source>
        <strain evidence="13">KasaAsao</strain>
    </source>
</reference>
<evidence type="ECO:0000256" key="3">
    <source>
        <dbReference type="ARBA" id="ARBA00022692"/>
    </source>
</evidence>